<dbReference type="RefSeq" id="XP_001712421.1">
    <property type="nucleotide sequence ID" value="XM_001712369.1"/>
</dbReference>
<dbReference type="GeneID" id="5739674"/>
<proteinExistence type="predicted"/>
<feature type="transmembrane region" description="Helical" evidence="1">
    <location>
        <begin position="124"/>
        <end position="141"/>
    </location>
</feature>
<keyword evidence="1" id="KW-0812">Transmembrane</keyword>
<sequence length="479" mass="58084">MERKKNFKNLLGEKKDLWEIKFIDKMLFFSDLNEKNLKKIQSIKKFNLASFSIDTSARLYAEKVDSLYFFVSKFLKSLIKKKTVNSKKIPKELEKGKETIITLKTNLTKQATQRINKNLFKKSISFFCFPIFINLDFYLFLENFKKYKILLKKINSHKKKFLTIISETSLNFWDLKEINFKSLKIINYQNSLQIINPKKIFFSEFYPINKLTEKKISLCNSSSKIEFDHTNFSENFFLKRISLKKFHRPIFLKKKKSINFKKKKKEVYFFDFIFSKKISYFNPKPFSFSLPQIRFFNYFLNSWNNFFFKKIFYFSKKIKKISKKSQKNYWDSFNSNDKEFSFLSVSDKNQNFLKIGGGEKEFLEFEKKFKTFSFIKNSFFFIKSHEFIYFLKKFENQKIKIVKNKMDKKLDFQKKKTCFFAFIYPKPLFIKCLKSLNYRNKIKKNFINYLICFLHNAFQEALLLISDINLNNFLIFMHL</sequence>
<keyword evidence="1" id="KW-0472">Membrane</keyword>
<evidence type="ECO:0000313" key="3">
    <source>
        <dbReference type="Proteomes" id="UP000243127"/>
    </source>
</evidence>
<reference evidence="2 3" key="1">
    <citation type="journal article" date="2007" name="Proc. Natl. Acad. Sci. U.S.A.">
        <title>Nucleomorph genome of Hemiselmis andersenii reveals complete intron loss and compaction as a driver of protein structure and function.</title>
        <authorList>
            <person name="Lane C.E."/>
            <person name="van den Heuvel K."/>
            <person name="Kozera C."/>
            <person name="Curtis B.A."/>
            <person name="Parsons B.J."/>
            <person name="Bowman S."/>
            <person name="Archibald J.M."/>
        </authorList>
    </citation>
    <scope>NUCLEOTIDE SEQUENCE [LARGE SCALE GENOMIC DNA]</scope>
    <source>
        <strain evidence="2 3">CCMP644</strain>
    </source>
</reference>
<evidence type="ECO:0000256" key="1">
    <source>
        <dbReference type="SAM" id="Phobius"/>
    </source>
</evidence>
<organism evidence="2 3">
    <name type="scientific">Hemiselmis andersenii</name>
    <name type="common">Cryptophyte alga</name>
    <dbReference type="NCBI Taxonomy" id="464988"/>
    <lineage>
        <taxon>Eukaryota</taxon>
        <taxon>Cryptophyceae</taxon>
        <taxon>Cryptomonadales</taxon>
        <taxon>Hemiselmidaceae</taxon>
        <taxon>Hemiselmis</taxon>
    </lineage>
</organism>
<dbReference type="Proteomes" id="UP000243127">
    <property type="component" value="Nucleomorph 2"/>
</dbReference>
<dbReference type="EMBL" id="CP000882">
    <property type="protein sequence ID" value="ABW98096.1"/>
    <property type="molecule type" value="Genomic_DNA"/>
</dbReference>
<evidence type="ECO:0000313" key="2">
    <source>
        <dbReference type="EMBL" id="ABW98096.1"/>
    </source>
</evidence>
<dbReference type="AlphaFoldDB" id="A9BKU1"/>
<keyword evidence="2" id="KW-0542">Nucleomorph</keyword>
<name>A9BKU1_HEMAN</name>
<protein>
    <submittedName>
        <fullName evidence="2">Uncharacterized protein</fullName>
    </submittedName>
</protein>
<gene>
    <name evidence="2" type="ORF">HAN_2g273</name>
</gene>
<geneLocation type="nucleomorph" evidence="2"/>
<accession>A9BKU1</accession>
<keyword evidence="1" id="KW-1133">Transmembrane helix</keyword>